<keyword evidence="5" id="KW-0029">Amino-acid transport</keyword>
<dbReference type="CDD" id="cd03224">
    <property type="entry name" value="ABC_TM1139_LivF_branched"/>
    <property type="match status" value="1"/>
</dbReference>
<evidence type="ECO:0000313" key="7">
    <source>
        <dbReference type="EMBL" id="RAZ71653.1"/>
    </source>
</evidence>
<protein>
    <submittedName>
        <fullName evidence="7">Branched-chain amino acid ABC transporter ATP-binding protein</fullName>
    </submittedName>
</protein>
<dbReference type="AlphaFoldDB" id="A0A330GGN6"/>
<evidence type="ECO:0000313" key="8">
    <source>
        <dbReference type="Proteomes" id="UP000251956"/>
    </source>
</evidence>
<evidence type="ECO:0000256" key="2">
    <source>
        <dbReference type="ARBA" id="ARBA00022448"/>
    </source>
</evidence>
<dbReference type="GO" id="GO:0005524">
    <property type="term" value="F:ATP binding"/>
    <property type="evidence" value="ECO:0007669"/>
    <property type="project" value="UniProtKB-KW"/>
</dbReference>
<comment type="similarity">
    <text evidence="1">Belongs to the ABC transporter superfamily.</text>
</comment>
<reference evidence="8" key="1">
    <citation type="submission" date="2018-06" db="EMBL/GenBank/DDBJ databases">
        <authorList>
            <person name="Helene L.C."/>
            <person name="Dall'Agnol R."/>
            <person name="Delamuta J.R."/>
            <person name="Hungria M."/>
        </authorList>
    </citation>
    <scope>NUCLEOTIDE SEQUENCE [LARGE SCALE GENOMIC DNA]</scope>
    <source>
        <strain evidence="8">CNPSo 3140</strain>
    </source>
</reference>
<dbReference type="EMBL" id="QMBQ01000013">
    <property type="protein sequence ID" value="RAZ71653.1"/>
    <property type="molecule type" value="Genomic_DNA"/>
</dbReference>
<dbReference type="InterPro" id="IPR027417">
    <property type="entry name" value="P-loop_NTPase"/>
</dbReference>
<keyword evidence="8" id="KW-1185">Reference proteome</keyword>
<dbReference type="PROSITE" id="PS50893">
    <property type="entry name" value="ABC_TRANSPORTER_2"/>
    <property type="match status" value="1"/>
</dbReference>
<evidence type="ECO:0000256" key="1">
    <source>
        <dbReference type="ARBA" id="ARBA00005417"/>
    </source>
</evidence>
<organism evidence="7 8">
    <name type="scientific">Mesorhizobium atlanticum</name>
    <dbReference type="NCBI Taxonomy" id="2233532"/>
    <lineage>
        <taxon>Bacteria</taxon>
        <taxon>Pseudomonadati</taxon>
        <taxon>Pseudomonadota</taxon>
        <taxon>Alphaproteobacteria</taxon>
        <taxon>Hyphomicrobiales</taxon>
        <taxon>Phyllobacteriaceae</taxon>
        <taxon>Mesorhizobium</taxon>
    </lineage>
</organism>
<comment type="caution">
    <text evidence="7">The sequence shown here is derived from an EMBL/GenBank/DDBJ whole genome shotgun (WGS) entry which is preliminary data.</text>
</comment>
<reference evidence="7 8" key="2">
    <citation type="submission" date="2018-07" db="EMBL/GenBank/DDBJ databases">
        <title>Diversity of Mesorhizobium strains in Brazil.</title>
        <authorList>
            <person name="Helene L.C.F."/>
            <person name="Dall'Agnol R."/>
            <person name="Delamuta J.R.M."/>
            <person name="Hungria M."/>
        </authorList>
    </citation>
    <scope>NUCLEOTIDE SEQUENCE [LARGE SCALE GENOMIC DNA]</scope>
    <source>
        <strain evidence="7 8">CNPSo 3140</strain>
    </source>
</reference>
<dbReference type="PANTHER" id="PTHR43820:SF4">
    <property type="entry name" value="HIGH-AFFINITY BRANCHED-CHAIN AMINO ACID TRANSPORT ATP-BINDING PROTEIN LIVF"/>
    <property type="match status" value="1"/>
</dbReference>
<dbReference type="Proteomes" id="UP000251956">
    <property type="component" value="Unassembled WGS sequence"/>
</dbReference>
<dbReference type="InterPro" id="IPR003593">
    <property type="entry name" value="AAA+_ATPase"/>
</dbReference>
<dbReference type="GO" id="GO:0015658">
    <property type="term" value="F:branched-chain amino acid transmembrane transporter activity"/>
    <property type="evidence" value="ECO:0007669"/>
    <property type="project" value="TreeGrafter"/>
</dbReference>
<keyword evidence="2" id="KW-0813">Transport</keyword>
<dbReference type="Gene3D" id="3.40.50.300">
    <property type="entry name" value="P-loop containing nucleotide triphosphate hydrolases"/>
    <property type="match status" value="1"/>
</dbReference>
<accession>A0A330GGN6</accession>
<dbReference type="SUPFAM" id="SSF52540">
    <property type="entry name" value="P-loop containing nucleoside triphosphate hydrolases"/>
    <property type="match status" value="1"/>
</dbReference>
<dbReference type="InterPro" id="IPR052156">
    <property type="entry name" value="BCAA_Transport_ATP-bd_LivF"/>
</dbReference>
<name>A0A330GGN6_9HYPH</name>
<dbReference type="GO" id="GO:0016887">
    <property type="term" value="F:ATP hydrolysis activity"/>
    <property type="evidence" value="ECO:0007669"/>
    <property type="project" value="InterPro"/>
</dbReference>
<sequence>MAEAALEIVDASAGYSGRIVLDAIKLSARKGELTAIVGPNGHGKSTLLKAISGLVPVTSGEIRLDGSRIDRLRPDQIVERGVIQVPQGDLLFPAMTVHENLLMGAYANSDGLAERIDFVFALLPKLKERRNQTAGTLSGGERRMCGIGRGLMAGGEVLMLDEPSLGLAPIVIEQIYEVIFNLRREGRTILLVEENAERIAEHADMIHLLDNGRIAWSGLGAELMARPEIVETYLGV</sequence>
<dbReference type="SMART" id="SM00382">
    <property type="entry name" value="AAA"/>
    <property type="match status" value="1"/>
</dbReference>
<gene>
    <name evidence="7" type="primary">livF</name>
    <name evidence="7" type="ORF">DPM35_30645</name>
</gene>
<evidence type="ECO:0000256" key="5">
    <source>
        <dbReference type="ARBA" id="ARBA00022970"/>
    </source>
</evidence>
<proteinExistence type="inferred from homology"/>
<dbReference type="OrthoDB" id="9806149at2"/>
<keyword evidence="3" id="KW-0547">Nucleotide-binding</keyword>
<dbReference type="Pfam" id="PF00005">
    <property type="entry name" value="ABC_tran"/>
    <property type="match status" value="1"/>
</dbReference>
<evidence type="ECO:0000259" key="6">
    <source>
        <dbReference type="PROSITE" id="PS50893"/>
    </source>
</evidence>
<dbReference type="GO" id="GO:0015807">
    <property type="term" value="P:L-amino acid transport"/>
    <property type="evidence" value="ECO:0007669"/>
    <property type="project" value="TreeGrafter"/>
</dbReference>
<feature type="domain" description="ABC transporter" evidence="6">
    <location>
        <begin position="6"/>
        <end position="236"/>
    </location>
</feature>
<dbReference type="PANTHER" id="PTHR43820">
    <property type="entry name" value="HIGH-AFFINITY BRANCHED-CHAIN AMINO ACID TRANSPORT ATP-BINDING PROTEIN LIVF"/>
    <property type="match status" value="1"/>
</dbReference>
<dbReference type="InterPro" id="IPR003439">
    <property type="entry name" value="ABC_transporter-like_ATP-bd"/>
</dbReference>
<keyword evidence="4 7" id="KW-0067">ATP-binding</keyword>
<evidence type="ECO:0000256" key="4">
    <source>
        <dbReference type="ARBA" id="ARBA00022840"/>
    </source>
</evidence>
<evidence type="ECO:0000256" key="3">
    <source>
        <dbReference type="ARBA" id="ARBA00022741"/>
    </source>
</evidence>
<dbReference type="RefSeq" id="WP_112131223.1">
    <property type="nucleotide sequence ID" value="NZ_QMBQ01000013.1"/>
</dbReference>